<evidence type="ECO:0000313" key="2">
    <source>
        <dbReference type="EMBL" id="MFC1438466.1"/>
    </source>
</evidence>
<proteinExistence type="predicted"/>
<evidence type="ECO:0000256" key="1">
    <source>
        <dbReference type="SAM" id="Phobius"/>
    </source>
</evidence>
<keyword evidence="1" id="KW-0812">Transmembrane</keyword>
<keyword evidence="1" id="KW-1133">Transmembrane helix</keyword>
<keyword evidence="3" id="KW-1185">Reference proteome</keyword>
<comment type="caution">
    <text evidence="2">The sequence shown here is derived from an EMBL/GenBank/DDBJ whole genome shotgun (WGS) entry which is preliminary data.</text>
</comment>
<dbReference type="Proteomes" id="UP001592581">
    <property type="component" value="Unassembled WGS sequence"/>
</dbReference>
<evidence type="ECO:0000313" key="3">
    <source>
        <dbReference type="Proteomes" id="UP001592581"/>
    </source>
</evidence>
<name>A0ABV6XJP5_9ACTN</name>
<accession>A0ABV6XJP5</accession>
<keyword evidence="1" id="KW-0472">Membrane</keyword>
<sequence>MSKRKPSESVENQFNGSIDGNVAPHGNIFVGLSGGQATILVVAAVLSFTVAALVFAHFDASLHQPQPPVSESPSPADLKSSITYRQDGGESVSDYIPTESEYSKYLDTLQGQTRDASYVSFWSRAHLVRVRDAYKLSITNAGGTLATIEDIKPIIVKREPPLTAAWYEPLGGAAPVEGTIASLDLDEHYPTLKTSAGGLFIQQSVPLKAGDTFNITVKPSANASYCDYYFQVTYIANGVQKTYAIKDDNYLVKNATKDFELSAASPLSKYKVVFKAHGFGYVENFN</sequence>
<protein>
    <submittedName>
        <fullName evidence="2">Uncharacterized protein</fullName>
    </submittedName>
</protein>
<dbReference type="RefSeq" id="WP_380563998.1">
    <property type="nucleotide sequence ID" value="NZ_JBEUKS010000003.1"/>
</dbReference>
<feature type="transmembrane region" description="Helical" evidence="1">
    <location>
        <begin position="37"/>
        <end position="58"/>
    </location>
</feature>
<organism evidence="2 3">
    <name type="scientific">Streptacidiphilus jeojiensis</name>
    <dbReference type="NCBI Taxonomy" id="3229225"/>
    <lineage>
        <taxon>Bacteria</taxon>
        <taxon>Bacillati</taxon>
        <taxon>Actinomycetota</taxon>
        <taxon>Actinomycetes</taxon>
        <taxon>Kitasatosporales</taxon>
        <taxon>Streptomycetaceae</taxon>
        <taxon>Streptacidiphilus</taxon>
    </lineage>
</organism>
<dbReference type="EMBL" id="JBEUKS010000003">
    <property type="protein sequence ID" value="MFC1438466.1"/>
    <property type="molecule type" value="Genomic_DNA"/>
</dbReference>
<reference evidence="2 3" key="1">
    <citation type="submission" date="2024-06" db="EMBL/GenBank/DDBJ databases">
        <authorList>
            <person name="Lee S.D."/>
        </authorList>
    </citation>
    <scope>NUCLEOTIDE SEQUENCE [LARGE SCALE GENOMIC DNA]</scope>
    <source>
        <strain evidence="2 3">N1-10</strain>
    </source>
</reference>
<gene>
    <name evidence="2" type="ORF">ABUW04_09385</name>
</gene>